<proteinExistence type="predicted"/>
<keyword evidence="5" id="KW-1185">Reference proteome</keyword>
<keyword evidence="1 4" id="KW-0808">Transferase</keyword>
<gene>
    <name evidence="4" type="ORF">QF118_17490</name>
</gene>
<evidence type="ECO:0000259" key="3">
    <source>
        <dbReference type="PROSITE" id="PS51186"/>
    </source>
</evidence>
<evidence type="ECO:0000256" key="2">
    <source>
        <dbReference type="ARBA" id="ARBA00023315"/>
    </source>
</evidence>
<dbReference type="PANTHER" id="PTHR43877:SF2">
    <property type="entry name" value="AMINOALKYLPHOSPHONATE N-ACETYLTRANSFERASE-RELATED"/>
    <property type="match status" value="1"/>
</dbReference>
<dbReference type="PROSITE" id="PS51186">
    <property type="entry name" value="GNAT"/>
    <property type="match status" value="1"/>
</dbReference>
<dbReference type="InterPro" id="IPR016181">
    <property type="entry name" value="Acyl_CoA_acyltransferase"/>
</dbReference>
<evidence type="ECO:0000313" key="4">
    <source>
        <dbReference type="EMBL" id="WGW03689.1"/>
    </source>
</evidence>
<dbReference type="InterPro" id="IPR050832">
    <property type="entry name" value="Bact_Acetyltransf"/>
</dbReference>
<dbReference type="EC" id="2.3.1.-" evidence="4"/>
<dbReference type="InterPro" id="IPR000182">
    <property type="entry name" value="GNAT_dom"/>
</dbReference>
<dbReference type="GO" id="GO:0016746">
    <property type="term" value="F:acyltransferase activity"/>
    <property type="evidence" value="ECO:0007669"/>
    <property type="project" value="UniProtKB-KW"/>
</dbReference>
<dbReference type="CDD" id="cd04301">
    <property type="entry name" value="NAT_SF"/>
    <property type="match status" value="1"/>
</dbReference>
<sequence length="157" mass="17171">MTQPFQLRPARSTDAGKLGAMMSEAVAGFDWKPMLHSGAEDIAHAGKLIDRGWVTVAAQDRTLLGFIARDDEYVHALHVAANAQGGGVGKALIDHAKAQCRRLELWTFAANTGAQRFYEREGFAVLERTDGASNEEGLPDIRYRWPAPLTLKDAAHD</sequence>
<dbReference type="RefSeq" id="WP_282300319.1">
    <property type="nucleotide sequence ID" value="NZ_CP124616.1"/>
</dbReference>
<dbReference type="Pfam" id="PF13673">
    <property type="entry name" value="Acetyltransf_10"/>
    <property type="match status" value="1"/>
</dbReference>
<reference evidence="4 5" key="1">
    <citation type="submission" date="2023-05" db="EMBL/GenBank/DDBJ databases">
        <title>YMD87, complete Genome.</title>
        <authorList>
            <person name="Zhang J."/>
            <person name="Xu X."/>
        </authorList>
    </citation>
    <scope>NUCLEOTIDE SEQUENCE [LARGE SCALE GENOMIC DNA]</scope>
    <source>
        <strain evidence="4 5">YMD87</strain>
    </source>
</reference>
<dbReference type="SUPFAM" id="SSF55729">
    <property type="entry name" value="Acyl-CoA N-acyltransferases (Nat)"/>
    <property type="match status" value="1"/>
</dbReference>
<dbReference type="Gene3D" id="3.40.630.30">
    <property type="match status" value="1"/>
</dbReference>
<dbReference type="EMBL" id="CP124616">
    <property type="protein sequence ID" value="WGW03689.1"/>
    <property type="molecule type" value="Genomic_DNA"/>
</dbReference>
<name>A0ABY8QGE0_9RHOB</name>
<evidence type="ECO:0000256" key="1">
    <source>
        <dbReference type="ARBA" id="ARBA00022679"/>
    </source>
</evidence>
<dbReference type="Proteomes" id="UP001241605">
    <property type="component" value="Chromosome"/>
</dbReference>
<evidence type="ECO:0000313" key="5">
    <source>
        <dbReference type="Proteomes" id="UP001241605"/>
    </source>
</evidence>
<dbReference type="PANTHER" id="PTHR43877">
    <property type="entry name" value="AMINOALKYLPHOSPHONATE N-ACETYLTRANSFERASE-RELATED-RELATED"/>
    <property type="match status" value="1"/>
</dbReference>
<feature type="domain" description="N-acetyltransferase" evidence="3">
    <location>
        <begin position="5"/>
        <end position="148"/>
    </location>
</feature>
<organism evidence="4 5">
    <name type="scientific">Tropicibacter oceani</name>
    <dbReference type="NCBI Taxonomy" id="3058420"/>
    <lineage>
        <taxon>Bacteria</taxon>
        <taxon>Pseudomonadati</taxon>
        <taxon>Pseudomonadota</taxon>
        <taxon>Alphaproteobacteria</taxon>
        <taxon>Rhodobacterales</taxon>
        <taxon>Roseobacteraceae</taxon>
        <taxon>Tropicibacter</taxon>
    </lineage>
</organism>
<accession>A0ABY8QGE0</accession>
<protein>
    <submittedName>
        <fullName evidence="4">GNAT family N-acetyltransferase</fullName>
        <ecNumber evidence="4">2.3.1.-</ecNumber>
    </submittedName>
</protein>
<keyword evidence="2 4" id="KW-0012">Acyltransferase</keyword>